<accession>A0A367GQX2</accession>
<feature type="transmembrane region" description="Helical" evidence="1">
    <location>
        <begin position="46"/>
        <end position="67"/>
    </location>
</feature>
<dbReference type="OrthoDB" id="9787344at2"/>
<dbReference type="PANTHER" id="PTHR37299:SF1">
    <property type="entry name" value="STAGE 0 SPORULATION PROTEIN A HOMOLOG"/>
    <property type="match status" value="1"/>
</dbReference>
<name>A0A367GQX2_9SPHI</name>
<feature type="domain" description="HTH LytTR-type" evidence="2">
    <location>
        <begin position="167"/>
        <end position="234"/>
    </location>
</feature>
<evidence type="ECO:0000313" key="4">
    <source>
        <dbReference type="Proteomes" id="UP000253209"/>
    </source>
</evidence>
<evidence type="ECO:0000256" key="1">
    <source>
        <dbReference type="SAM" id="Phobius"/>
    </source>
</evidence>
<dbReference type="GO" id="GO:0003677">
    <property type="term" value="F:DNA binding"/>
    <property type="evidence" value="ECO:0007669"/>
    <property type="project" value="InterPro"/>
</dbReference>
<comment type="caution">
    <text evidence="3">The sequence shown here is derived from an EMBL/GenBank/DDBJ whole genome shotgun (WGS) entry which is preliminary data.</text>
</comment>
<reference evidence="3 4" key="1">
    <citation type="submission" date="2018-05" db="EMBL/GenBank/DDBJ databases">
        <title>Mucilaginibacter hurinus sp. nov., isolated from briquette warehouse soil.</title>
        <authorList>
            <person name="Choi L."/>
        </authorList>
    </citation>
    <scope>NUCLEOTIDE SEQUENCE [LARGE SCALE GENOMIC DNA]</scope>
    <source>
        <strain evidence="3 4">ZR32</strain>
    </source>
</reference>
<dbReference type="InterPro" id="IPR046947">
    <property type="entry name" value="LytR-like"/>
</dbReference>
<keyword evidence="1" id="KW-0472">Membrane</keyword>
<evidence type="ECO:0000259" key="2">
    <source>
        <dbReference type="PROSITE" id="PS50930"/>
    </source>
</evidence>
<keyword evidence="1" id="KW-0812">Transmembrane</keyword>
<proteinExistence type="predicted"/>
<keyword evidence="4" id="KW-1185">Reference proteome</keyword>
<evidence type="ECO:0000313" key="3">
    <source>
        <dbReference type="EMBL" id="RCH55859.1"/>
    </source>
</evidence>
<keyword evidence="1" id="KW-1133">Transmembrane helix</keyword>
<dbReference type="RefSeq" id="WP_114003895.1">
    <property type="nucleotide sequence ID" value="NZ_QGDC01000002.1"/>
</dbReference>
<gene>
    <name evidence="3" type="ORF">DJ568_03645</name>
</gene>
<dbReference type="PANTHER" id="PTHR37299">
    <property type="entry name" value="TRANSCRIPTIONAL REGULATOR-RELATED"/>
    <property type="match status" value="1"/>
</dbReference>
<dbReference type="Proteomes" id="UP000253209">
    <property type="component" value="Unassembled WGS sequence"/>
</dbReference>
<dbReference type="Gene3D" id="2.40.50.1020">
    <property type="entry name" value="LytTr DNA-binding domain"/>
    <property type="match status" value="1"/>
</dbReference>
<protein>
    <recommendedName>
        <fullName evidence="2">HTH LytTR-type domain-containing protein</fullName>
    </recommendedName>
</protein>
<dbReference type="AlphaFoldDB" id="A0A367GQX2"/>
<feature type="transmembrane region" description="Helical" evidence="1">
    <location>
        <begin position="17"/>
        <end position="34"/>
    </location>
</feature>
<dbReference type="SMART" id="SM00850">
    <property type="entry name" value="LytTR"/>
    <property type="match status" value="1"/>
</dbReference>
<dbReference type="EMBL" id="QGDC01000002">
    <property type="protein sequence ID" value="RCH55859.1"/>
    <property type="molecule type" value="Genomic_DNA"/>
</dbReference>
<dbReference type="Pfam" id="PF04397">
    <property type="entry name" value="LytTR"/>
    <property type="match status" value="1"/>
</dbReference>
<dbReference type="GO" id="GO:0000156">
    <property type="term" value="F:phosphorelay response regulator activity"/>
    <property type="evidence" value="ECO:0007669"/>
    <property type="project" value="InterPro"/>
</dbReference>
<feature type="transmembrane region" description="Helical" evidence="1">
    <location>
        <begin position="73"/>
        <end position="91"/>
    </location>
</feature>
<dbReference type="PROSITE" id="PS50930">
    <property type="entry name" value="HTH_LYTTR"/>
    <property type="match status" value="1"/>
</dbReference>
<organism evidence="3 4">
    <name type="scientific">Mucilaginibacter hurinus</name>
    <dbReference type="NCBI Taxonomy" id="2201324"/>
    <lineage>
        <taxon>Bacteria</taxon>
        <taxon>Pseudomonadati</taxon>
        <taxon>Bacteroidota</taxon>
        <taxon>Sphingobacteriia</taxon>
        <taxon>Sphingobacteriales</taxon>
        <taxon>Sphingobacteriaceae</taxon>
        <taxon>Mucilaginibacter</taxon>
    </lineage>
</organism>
<dbReference type="InterPro" id="IPR007492">
    <property type="entry name" value="LytTR_DNA-bd_dom"/>
</dbReference>
<sequence>MNIVAIPLQRNPIAKDVLYWTLFVLTWAFLWGLSDQEYVRNIFIQVCSLPARMLLVYFTTWFLFPHYFKTEKYFTFFGLYSILLLVITISIQRPLMLYFIQPHFLPFWNDGHFMGTSEIINTALDINIAAVVPLGYKLTTTYRDRTVQLQPSLEKRPHNAGIPLQFIEVRADKALHKINIDEIIFIESQRNMIKIKLATKEIITREKISSVEGKLSPDNFKRVHRSFLVNINKINATSSGKVLCGDVTVPIGRKYKEALKNSA</sequence>